<dbReference type="AlphaFoldDB" id="A0A0E3B7D6"/>
<dbReference type="EMBL" id="CP012029">
    <property type="protein sequence ID" value="ALO28114.1"/>
    <property type="molecule type" value="Genomic_DNA"/>
</dbReference>
<proteinExistence type="predicted"/>
<dbReference type="InterPro" id="IPR001509">
    <property type="entry name" value="Epimerase_deHydtase"/>
</dbReference>
<keyword evidence="2" id="KW-0413">Isomerase</keyword>
<evidence type="ECO:0000259" key="1">
    <source>
        <dbReference type="Pfam" id="PF01370"/>
    </source>
</evidence>
<dbReference type="Proteomes" id="UP000058857">
    <property type="component" value="Chromosome 1"/>
</dbReference>
<dbReference type="PATRIC" id="fig|280505.15.peg.3856"/>
<dbReference type="GO" id="GO:0016853">
    <property type="term" value="F:isomerase activity"/>
    <property type="evidence" value="ECO:0007669"/>
    <property type="project" value="UniProtKB-KW"/>
</dbReference>
<dbReference type="CDD" id="cd08946">
    <property type="entry name" value="SDR_e"/>
    <property type="match status" value="1"/>
</dbReference>
<protein>
    <submittedName>
        <fullName evidence="2">3-beta hydroxysteroid dehydrogenase/isomerase family protein</fullName>
    </submittedName>
</protein>
<dbReference type="InterPro" id="IPR036291">
    <property type="entry name" value="NAD(P)-bd_dom_sf"/>
</dbReference>
<dbReference type="Pfam" id="PF01370">
    <property type="entry name" value="Epimerase"/>
    <property type="match status" value="1"/>
</dbReference>
<evidence type="ECO:0000313" key="2">
    <source>
        <dbReference type="EMBL" id="ALO28114.1"/>
    </source>
</evidence>
<sequence>MNDKGNFIKTVLVTGGSGSLGLVLLPELVKNYRVVCIGRKLSSFPDSIRFHSNFVFYEVDLENDPEFSINEKPEFIIHLAGKVSGQASSLEEYKRGNELSTQKILRFASKSRTTKILFSSSSSVYGFSNQPVTETSVLNGNTFYAISKIECESLVRKSKNPFVILRIASIYGPTSKSFLNKLLKLFQYGILLYSGNPNFKKSMVHSSDVVAIILIILKKWNKASGKIFNVAYPRALSSKEIEILFLKLKPGKIFFRLKFKGLILFLFNLANSLLTNIFKKKINLEYIQESSVVISDLIQKELDFQFKMDFEEGIQSVLNNTI</sequence>
<name>A0A0E3B7D6_LEPBO</name>
<dbReference type="RefSeq" id="WP_002721725.1">
    <property type="nucleotide sequence ID" value="NZ_CP012029.1"/>
</dbReference>
<feature type="domain" description="NAD-dependent epimerase/dehydratase" evidence="1">
    <location>
        <begin position="11"/>
        <end position="231"/>
    </location>
</feature>
<dbReference type="FunFam" id="3.40.50.720:FF:001881">
    <property type="entry name" value="dTDP-4-dehydrorhamnose 3,5-epimerase"/>
    <property type="match status" value="1"/>
</dbReference>
<gene>
    <name evidence="2" type="ORF">LBBP_03960</name>
</gene>
<accession>A0A0E3B7D6</accession>
<reference evidence="2 3" key="1">
    <citation type="journal article" date="2015" name="PLoS Negl. Trop. Dis.">
        <title>Distribution of Plasmids in Distinct Leptospira Pathogenic Species.</title>
        <authorList>
            <person name="Wang Y."/>
            <person name="Zhuang X."/>
            <person name="Zhong Y."/>
            <person name="Zhang C."/>
            <person name="Zhang Y."/>
            <person name="Zeng L."/>
            <person name="Zhu Y."/>
            <person name="He P."/>
            <person name="Dong K."/>
            <person name="Pal U."/>
            <person name="Guo X."/>
            <person name="Qin J."/>
        </authorList>
    </citation>
    <scope>NUCLEOTIDE SEQUENCE [LARGE SCALE GENOMIC DNA]</scope>
    <source>
        <strain evidence="2 3">56604</strain>
    </source>
</reference>
<dbReference type="InterPro" id="IPR050177">
    <property type="entry name" value="Lipid_A_modif_metabolic_enz"/>
</dbReference>
<dbReference type="SUPFAM" id="SSF51735">
    <property type="entry name" value="NAD(P)-binding Rossmann-fold domains"/>
    <property type="match status" value="1"/>
</dbReference>
<dbReference type="Gene3D" id="3.40.50.720">
    <property type="entry name" value="NAD(P)-binding Rossmann-like Domain"/>
    <property type="match status" value="1"/>
</dbReference>
<organism evidence="2">
    <name type="scientific">Leptospira borgpetersenii serovar Ballum</name>
    <dbReference type="NCBI Taxonomy" id="280505"/>
    <lineage>
        <taxon>Bacteria</taxon>
        <taxon>Pseudomonadati</taxon>
        <taxon>Spirochaetota</taxon>
        <taxon>Spirochaetia</taxon>
        <taxon>Leptospirales</taxon>
        <taxon>Leptospiraceae</taxon>
        <taxon>Leptospira</taxon>
    </lineage>
</organism>
<evidence type="ECO:0000313" key="3">
    <source>
        <dbReference type="Proteomes" id="UP000058857"/>
    </source>
</evidence>
<dbReference type="PANTHER" id="PTHR43245">
    <property type="entry name" value="BIFUNCTIONAL POLYMYXIN RESISTANCE PROTEIN ARNA"/>
    <property type="match status" value="1"/>
</dbReference>